<dbReference type="EMBL" id="JAFGIX010000020">
    <property type="protein sequence ID" value="MBN1572357.1"/>
    <property type="molecule type" value="Genomic_DNA"/>
</dbReference>
<evidence type="ECO:0000313" key="1">
    <source>
        <dbReference type="EMBL" id="MBN1572357.1"/>
    </source>
</evidence>
<accession>A0A9D8PNQ9</accession>
<dbReference type="AlphaFoldDB" id="A0A9D8PNQ9"/>
<proteinExistence type="predicted"/>
<comment type="caution">
    <text evidence="1">The sequence shown here is derived from an EMBL/GenBank/DDBJ whole genome shotgun (WGS) entry which is preliminary data.</text>
</comment>
<protein>
    <submittedName>
        <fullName evidence="1">Uncharacterized protein</fullName>
    </submittedName>
</protein>
<organism evidence="1 2">
    <name type="scientific">Candidatus Zymogenus saltonus</name>
    <dbReference type="NCBI Taxonomy" id="2844893"/>
    <lineage>
        <taxon>Bacteria</taxon>
        <taxon>Deltaproteobacteria</taxon>
        <taxon>Candidatus Zymogenia</taxon>
        <taxon>Candidatus Zymogeniales</taxon>
        <taxon>Candidatus Zymogenaceae</taxon>
        <taxon>Candidatus Zymogenus</taxon>
    </lineage>
</organism>
<reference evidence="1" key="1">
    <citation type="journal article" date="2021" name="Environ. Microbiol.">
        <title>Genomic characterization of three novel Desulfobacterota classes expand the metabolic and phylogenetic diversity of the phylum.</title>
        <authorList>
            <person name="Murphy C.L."/>
            <person name="Biggerstaff J."/>
            <person name="Eichhorn A."/>
            <person name="Ewing E."/>
            <person name="Shahan R."/>
            <person name="Soriano D."/>
            <person name="Stewart S."/>
            <person name="VanMol K."/>
            <person name="Walker R."/>
            <person name="Walters P."/>
            <person name="Elshahed M.S."/>
            <person name="Youssef N.H."/>
        </authorList>
    </citation>
    <scope>NUCLEOTIDE SEQUENCE</scope>
    <source>
        <strain evidence="1">Zod_Metabat.24</strain>
    </source>
</reference>
<evidence type="ECO:0000313" key="2">
    <source>
        <dbReference type="Proteomes" id="UP000809273"/>
    </source>
</evidence>
<reference evidence="1" key="2">
    <citation type="submission" date="2021-01" db="EMBL/GenBank/DDBJ databases">
        <authorList>
            <person name="Hahn C.R."/>
            <person name="Youssef N.H."/>
            <person name="Elshahed M."/>
        </authorList>
    </citation>
    <scope>NUCLEOTIDE SEQUENCE</scope>
    <source>
        <strain evidence="1">Zod_Metabat.24</strain>
    </source>
</reference>
<sequence>MEDLFRNEAQLLIFVAKTNLVKRYFDGRLSLNEAASRMMRIDTLEMLIHYCDFVEYYDEIEGLNE</sequence>
<name>A0A9D8PNQ9_9DELT</name>
<gene>
    <name evidence="1" type="ORF">JW984_04080</name>
</gene>
<dbReference type="Proteomes" id="UP000809273">
    <property type="component" value="Unassembled WGS sequence"/>
</dbReference>